<dbReference type="PROSITE" id="PS51471">
    <property type="entry name" value="FE2OG_OXY"/>
    <property type="match status" value="1"/>
</dbReference>
<dbReference type="GO" id="GO:0016491">
    <property type="term" value="F:oxidoreductase activity"/>
    <property type="evidence" value="ECO:0007669"/>
    <property type="project" value="UniProtKB-KW"/>
</dbReference>
<comment type="similarity">
    <text evidence="1 2">Belongs to the iron/ascorbate-dependent oxidoreductase family.</text>
</comment>
<keyword evidence="6" id="KW-1185">Reference proteome</keyword>
<keyword evidence="2" id="KW-0560">Oxidoreductase</keyword>
<dbReference type="InterPro" id="IPR050231">
    <property type="entry name" value="Iron_ascorbate_oxido_reductase"/>
</dbReference>
<dbReference type="InterPro" id="IPR027443">
    <property type="entry name" value="IPNS-like_sf"/>
</dbReference>
<evidence type="ECO:0000313" key="5">
    <source>
        <dbReference type="EMBL" id="KAF2111396.1"/>
    </source>
</evidence>
<evidence type="ECO:0000256" key="3">
    <source>
        <dbReference type="SAM" id="MobiDB-lite"/>
    </source>
</evidence>
<accession>A0A6A5YWR8</accession>
<dbReference type="Gene3D" id="2.60.120.330">
    <property type="entry name" value="B-lactam Antibiotic, Isopenicillin N Synthase, Chain"/>
    <property type="match status" value="1"/>
</dbReference>
<evidence type="ECO:0000256" key="2">
    <source>
        <dbReference type="RuleBase" id="RU003682"/>
    </source>
</evidence>
<reference evidence="5" key="1">
    <citation type="journal article" date="2020" name="Stud. Mycol.">
        <title>101 Dothideomycetes genomes: a test case for predicting lifestyles and emergence of pathogens.</title>
        <authorList>
            <person name="Haridas S."/>
            <person name="Albert R."/>
            <person name="Binder M."/>
            <person name="Bloem J."/>
            <person name="Labutti K."/>
            <person name="Salamov A."/>
            <person name="Andreopoulos B."/>
            <person name="Baker S."/>
            <person name="Barry K."/>
            <person name="Bills G."/>
            <person name="Bluhm B."/>
            <person name="Cannon C."/>
            <person name="Castanera R."/>
            <person name="Culley D."/>
            <person name="Daum C."/>
            <person name="Ezra D."/>
            <person name="Gonzalez J."/>
            <person name="Henrissat B."/>
            <person name="Kuo A."/>
            <person name="Liang C."/>
            <person name="Lipzen A."/>
            <person name="Lutzoni F."/>
            <person name="Magnuson J."/>
            <person name="Mondo S."/>
            <person name="Nolan M."/>
            <person name="Ohm R."/>
            <person name="Pangilinan J."/>
            <person name="Park H.-J."/>
            <person name="Ramirez L."/>
            <person name="Alfaro M."/>
            <person name="Sun H."/>
            <person name="Tritt A."/>
            <person name="Yoshinaga Y."/>
            <person name="Zwiers L.-H."/>
            <person name="Turgeon B."/>
            <person name="Goodwin S."/>
            <person name="Spatafora J."/>
            <person name="Crous P."/>
            <person name="Grigoriev I."/>
        </authorList>
    </citation>
    <scope>NUCLEOTIDE SEQUENCE</scope>
    <source>
        <strain evidence="5">CBS 627.86</strain>
    </source>
</reference>
<name>A0A6A5YWR8_9PLEO</name>
<proteinExistence type="inferred from homology"/>
<evidence type="ECO:0000313" key="6">
    <source>
        <dbReference type="Proteomes" id="UP000799770"/>
    </source>
</evidence>
<keyword evidence="2" id="KW-0479">Metal-binding</keyword>
<sequence length="381" mass="42462">MATTAPTKMDSPREHFSVSGLIAKLKARRKRKEEAPKDTRQPLRSSPLPLVLPQHQSTLVNLGWTTVTFPQPAPFPNGLSSPTSPHTSDHATPTPDTHPLQQAYEDLFKASAAFFDLPDSEKQRWKTKLGSEEGWSKIPGEKEFITLRTLEYTPDVLKEPAAKYWKLIGAHLTSSLGRIEGSLGMGTEALSRFVGPCGTLQDTDAGKTATMLRLFRYEGWEEKVVAEPHADLGLLSFVVGDVPGLEVWNGQQFIPIEKTYTQPAGTLLAGRQLQRFSNFRYPAGGHRVVSYGRPSEVDGQEKKYRFSIVFVLRAHEPVIVNSADLETEVTGKWEHPVTDMSAGVLYEQIRNAHFNINTGMKEREEQRRKLEGKKGNEKASG</sequence>
<dbReference type="EMBL" id="ML977334">
    <property type="protein sequence ID" value="KAF2111396.1"/>
    <property type="molecule type" value="Genomic_DNA"/>
</dbReference>
<dbReference type="GO" id="GO:0046872">
    <property type="term" value="F:metal ion binding"/>
    <property type="evidence" value="ECO:0007669"/>
    <property type="project" value="UniProtKB-KW"/>
</dbReference>
<gene>
    <name evidence="5" type="ORF">BDV96DRAFT_582087</name>
</gene>
<dbReference type="SUPFAM" id="SSF51197">
    <property type="entry name" value="Clavaminate synthase-like"/>
    <property type="match status" value="1"/>
</dbReference>
<feature type="region of interest" description="Disordered" evidence="3">
    <location>
        <begin position="73"/>
        <end position="99"/>
    </location>
</feature>
<dbReference type="Proteomes" id="UP000799770">
    <property type="component" value="Unassembled WGS sequence"/>
</dbReference>
<keyword evidence="2" id="KW-0408">Iron</keyword>
<evidence type="ECO:0000259" key="4">
    <source>
        <dbReference type="PROSITE" id="PS51471"/>
    </source>
</evidence>
<feature type="region of interest" description="Disordered" evidence="3">
    <location>
        <begin position="1"/>
        <end position="49"/>
    </location>
</feature>
<feature type="compositionally biased region" description="Polar residues" evidence="3">
    <location>
        <begin position="78"/>
        <end position="95"/>
    </location>
</feature>
<feature type="compositionally biased region" description="Basic and acidic residues" evidence="3">
    <location>
        <begin position="32"/>
        <end position="41"/>
    </location>
</feature>
<dbReference type="InterPro" id="IPR005123">
    <property type="entry name" value="Oxoglu/Fe-dep_dioxygenase_dom"/>
</dbReference>
<organism evidence="5 6">
    <name type="scientific">Lophiotrema nucula</name>
    <dbReference type="NCBI Taxonomy" id="690887"/>
    <lineage>
        <taxon>Eukaryota</taxon>
        <taxon>Fungi</taxon>
        <taxon>Dikarya</taxon>
        <taxon>Ascomycota</taxon>
        <taxon>Pezizomycotina</taxon>
        <taxon>Dothideomycetes</taxon>
        <taxon>Pleosporomycetidae</taxon>
        <taxon>Pleosporales</taxon>
        <taxon>Lophiotremataceae</taxon>
        <taxon>Lophiotrema</taxon>
    </lineage>
</organism>
<feature type="region of interest" description="Disordered" evidence="3">
    <location>
        <begin position="362"/>
        <end position="381"/>
    </location>
</feature>
<dbReference type="PANTHER" id="PTHR47990">
    <property type="entry name" value="2-OXOGLUTARATE (2OG) AND FE(II)-DEPENDENT OXYGENASE SUPERFAMILY PROTEIN-RELATED"/>
    <property type="match status" value="1"/>
</dbReference>
<dbReference type="AlphaFoldDB" id="A0A6A5YWR8"/>
<evidence type="ECO:0000256" key="1">
    <source>
        <dbReference type="ARBA" id="ARBA00008056"/>
    </source>
</evidence>
<feature type="domain" description="Fe2OG dioxygenase" evidence="4">
    <location>
        <begin position="208"/>
        <end position="316"/>
    </location>
</feature>
<dbReference type="OrthoDB" id="288590at2759"/>
<protein>
    <recommendedName>
        <fullName evidence="4">Fe2OG dioxygenase domain-containing protein</fullName>
    </recommendedName>
</protein>